<sequence>MTPGAKGETRSPRETFLFLQGPSSPLFARIADKLEALGHRCIRVNLCAGDWMFWRRPGAVNYRGRIEDWPAYVAALMDAQGVTGIVLLGEERPHHVAAIMAARARTIKIYTVEMGYLRPDWVRVEIGGSGHHSHFPADPDAIFEAARHLPEPEFAPQFEHSFFYEAVYDLMFNLPNVFLWFLYPHYRWHAIYHPLAEYAGWIARLMKAKRRTREREETLKKVLADDAPYFIFPLQLETDYQIRSYSTFRSQLEAIDLVIGSFGANAASNSRLLVKVHPLDNGLVDWKAKVSDLAEKYGVPDRVFFIDGGNLTRMLAGSAGAITINSTAGLVCLQQGRPLKTLGLAIYDIPGLTSSLPIDRFWQEATTPDEALLNAFIRLIAVTIHVRGNFYSQKGVNAAAKAIAWRFDEGSVNEPGGFVSKPPRSRPLKSGASLTERAG</sequence>
<dbReference type="InterPro" id="IPR007833">
    <property type="entry name" value="Capsule_polysaccharide_synth"/>
</dbReference>
<dbReference type="Proteomes" id="UP000680348">
    <property type="component" value="Unassembled WGS sequence"/>
</dbReference>
<dbReference type="RefSeq" id="WP_188255070.1">
    <property type="nucleotide sequence ID" value="NZ_JABVCF010000006.1"/>
</dbReference>
<evidence type="ECO:0000313" key="2">
    <source>
        <dbReference type="EMBL" id="MBS3649510.1"/>
    </source>
</evidence>
<dbReference type="EMBL" id="JAGWCR010000006">
    <property type="protein sequence ID" value="MBS3649510.1"/>
    <property type="molecule type" value="Genomic_DNA"/>
</dbReference>
<dbReference type="CDD" id="cd16441">
    <property type="entry name" value="beta_Kdo_transferase_KpsS"/>
    <property type="match status" value="1"/>
</dbReference>
<comment type="caution">
    <text evidence="2">The sequence shown here is derived from an EMBL/GenBank/DDBJ whole genome shotgun (WGS) entry which is preliminary data.</text>
</comment>
<feature type="region of interest" description="Disordered" evidence="1">
    <location>
        <begin position="414"/>
        <end position="439"/>
    </location>
</feature>
<name>A0A942E1Y5_9HYPH</name>
<accession>A0A942E1Y5</accession>
<dbReference type="Pfam" id="PF05159">
    <property type="entry name" value="Capsule_synth"/>
    <property type="match status" value="1"/>
</dbReference>
<dbReference type="AlphaFoldDB" id="A0A942E1Y5"/>
<evidence type="ECO:0000313" key="3">
    <source>
        <dbReference type="Proteomes" id="UP000680348"/>
    </source>
</evidence>
<dbReference type="GO" id="GO:0015774">
    <property type="term" value="P:polysaccharide transport"/>
    <property type="evidence" value="ECO:0007669"/>
    <property type="project" value="InterPro"/>
</dbReference>
<protein>
    <submittedName>
        <fullName evidence="2">Capsular biosynthesis protein</fullName>
    </submittedName>
</protein>
<keyword evidence="3" id="KW-1185">Reference proteome</keyword>
<organism evidence="2 3">
    <name type="scientific">Pseudaminobacter soli</name>
    <name type="common">ex Zhang et al. 2022</name>
    <dbReference type="NCBI Taxonomy" id="2831468"/>
    <lineage>
        <taxon>Bacteria</taxon>
        <taxon>Pseudomonadati</taxon>
        <taxon>Pseudomonadota</taxon>
        <taxon>Alphaproteobacteria</taxon>
        <taxon>Hyphomicrobiales</taxon>
        <taxon>Phyllobacteriaceae</taxon>
        <taxon>Pseudaminobacter</taxon>
    </lineage>
</organism>
<evidence type="ECO:0000256" key="1">
    <source>
        <dbReference type="SAM" id="MobiDB-lite"/>
    </source>
</evidence>
<gene>
    <name evidence="2" type="ORF">KEU06_12915</name>
</gene>
<reference evidence="2" key="1">
    <citation type="submission" date="2021-04" db="EMBL/GenBank/DDBJ databases">
        <title>Pseudaminobacter soli sp. nov., isolated from paddy soil contaminated by heavy metals.</title>
        <authorList>
            <person name="Zhang K."/>
        </authorList>
    </citation>
    <scope>NUCLEOTIDE SEQUENCE</scope>
    <source>
        <strain evidence="2">19-2017</strain>
    </source>
</reference>
<proteinExistence type="predicted"/>
<dbReference type="GO" id="GO:0000271">
    <property type="term" value="P:polysaccharide biosynthetic process"/>
    <property type="evidence" value="ECO:0007669"/>
    <property type="project" value="InterPro"/>
</dbReference>